<sequence length="216" mass="24516">MENYFKKLNSINVNDKTEKKGNLTYLSWAWAWGEVKKLFPDTTYTIYENADGLNYHTDGKTCWVKTGVTINGLEHIEYLPVMNFKNESLPLAKVTSFDVNKAIQRSLTKALARHGLGLYIYAGEDLPEDSTETNPSENKGKESPAQEDYIDDIKKTVLLSELHRTGWNAAGMLEYLSQKFPDHPPKDLNSITIEQFTFIAHKLEKRPTVPEAENGA</sequence>
<dbReference type="InterPro" id="IPR009425">
    <property type="entry name" value="DSRM_SSAP"/>
</dbReference>
<feature type="domain" description="SSAP RNA binding" evidence="2">
    <location>
        <begin position="4"/>
        <end position="142"/>
    </location>
</feature>
<protein>
    <recommendedName>
        <fullName evidence="2">SSAP RNA binding domain-containing protein</fullName>
    </recommendedName>
</protein>
<dbReference type="EMBL" id="BK016163">
    <property type="protein sequence ID" value="DAF99254.1"/>
    <property type="molecule type" value="Genomic_DNA"/>
</dbReference>
<organism evidence="3">
    <name type="scientific">Siphoviridae sp. ctfza2</name>
    <dbReference type="NCBI Taxonomy" id="2825599"/>
    <lineage>
        <taxon>Viruses</taxon>
        <taxon>Duplodnaviria</taxon>
        <taxon>Heunggongvirae</taxon>
        <taxon>Uroviricota</taxon>
        <taxon>Caudoviricetes</taxon>
    </lineage>
</organism>
<feature type="region of interest" description="Disordered" evidence="1">
    <location>
        <begin position="127"/>
        <end position="147"/>
    </location>
</feature>
<proteinExistence type="predicted"/>
<accession>A0A8S5UY21</accession>
<dbReference type="Pfam" id="PF06378">
    <property type="entry name" value="SSAP_Sak"/>
    <property type="match status" value="1"/>
</dbReference>
<reference evidence="3" key="1">
    <citation type="journal article" date="2021" name="Proc. Natl. Acad. Sci. U.S.A.">
        <title>A Catalog of Tens of Thousands of Viruses from Human Metagenomes Reveals Hidden Associations with Chronic Diseases.</title>
        <authorList>
            <person name="Tisza M.J."/>
            <person name="Buck C.B."/>
        </authorList>
    </citation>
    <scope>NUCLEOTIDE SEQUENCE</scope>
    <source>
        <strain evidence="3">Ctfza2</strain>
    </source>
</reference>
<evidence type="ECO:0000256" key="1">
    <source>
        <dbReference type="SAM" id="MobiDB-lite"/>
    </source>
</evidence>
<name>A0A8S5UY21_9CAUD</name>
<evidence type="ECO:0000313" key="3">
    <source>
        <dbReference type="EMBL" id="DAF99254.1"/>
    </source>
</evidence>
<evidence type="ECO:0000259" key="2">
    <source>
        <dbReference type="Pfam" id="PF06378"/>
    </source>
</evidence>